<feature type="compositionally biased region" description="Basic and acidic residues" evidence="1">
    <location>
        <begin position="31"/>
        <end position="43"/>
    </location>
</feature>
<dbReference type="Pfam" id="PF05901">
    <property type="entry name" value="Excalibur"/>
    <property type="match status" value="1"/>
</dbReference>
<feature type="signal peptide" evidence="2">
    <location>
        <begin position="1"/>
        <end position="19"/>
    </location>
</feature>
<accession>A0ABP7TE12</accession>
<evidence type="ECO:0000259" key="3">
    <source>
        <dbReference type="SMART" id="SM00894"/>
    </source>
</evidence>
<gene>
    <name evidence="4" type="ORF">GCM10022280_27310</name>
</gene>
<keyword evidence="5" id="KW-1185">Reference proteome</keyword>
<organism evidence="4 5">
    <name type="scientific">Sphingomonas swuensis</name>
    <dbReference type="NCBI Taxonomy" id="977800"/>
    <lineage>
        <taxon>Bacteria</taxon>
        <taxon>Pseudomonadati</taxon>
        <taxon>Pseudomonadota</taxon>
        <taxon>Alphaproteobacteria</taxon>
        <taxon>Sphingomonadales</taxon>
        <taxon>Sphingomonadaceae</taxon>
        <taxon>Sphingomonas</taxon>
    </lineage>
</organism>
<evidence type="ECO:0000313" key="4">
    <source>
        <dbReference type="EMBL" id="GAA4024973.1"/>
    </source>
</evidence>
<name>A0ABP7TE12_9SPHN</name>
<feature type="chain" id="PRO_5046892367" description="Excalibur calcium-binding domain-containing protein" evidence="2">
    <location>
        <begin position="20"/>
        <end position="88"/>
    </location>
</feature>
<dbReference type="RefSeq" id="WP_344707949.1">
    <property type="nucleotide sequence ID" value="NZ_BAABBQ010000001.1"/>
</dbReference>
<reference evidence="5" key="1">
    <citation type="journal article" date="2019" name="Int. J. Syst. Evol. Microbiol.">
        <title>The Global Catalogue of Microorganisms (GCM) 10K type strain sequencing project: providing services to taxonomists for standard genome sequencing and annotation.</title>
        <authorList>
            <consortium name="The Broad Institute Genomics Platform"/>
            <consortium name="The Broad Institute Genome Sequencing Center for Infectious Disease"/>
            <person name="Wu L."/>
            <person name="Ma J."/>
        </authorList>
    </citation>
    <scope>NUCLEOTIDE SEQUENCE [LARGE SCALE GENOMIC DNA]</scope>
    <source>
        <strain evidence="5">JCM 17563</strain>
    </source>
</reference>
<dbReference type="Proteomes" id="UP001500235">
    <property type="component" value="Unassembled WGS sequence"/>
</dbReference>
<feature type="domain" description="Excalibur calcium-binding" evidence="3">
    <location>
        <begin position="46"/>
        <end position="82"/>
    </location>
</feature>
<comment type="caution">
    <text evidence="4">The sequence shown here is derived from an EMBL/GenBank/DDBJ whole genome shotgun (WGS) entry which is preliminary data.</text>
</comment>
<feature type="region of interest" description="Disordered" evidence="1">
    <location>
        <begin position="22"/>
        <end position="43"/>
    </location>
</feature>
<dbReference type="EMBL" id="BAABBQ010000001">
    <property type="protein sequence ID" value="GAA4024973.1"/>
    <property type="molecule type" value="Genomic_DNA"/>
</dbReference>
<evidence type="ECO:0000256" key="2">
    <source>
        <dbReference type="SAM" id="SignalP"/>
    </source>
</evidence>
<dbReference type="SMART" id="SM00894">
    <property type="entry name" value="Excalibur"/>
    <property type="match status" value="1"/>
</dbReference>
<dbReference type="InterPro" id="IPR008613">
    <property type="entry name" value="Excalibur_Ca-bd_domain"/>
</dbReference>
<sequence>MLKLLLAASALLPLVPLVAAPQDARPYDYPPRSETRPLTKREASVTYRGCNEIRRLGLAPIRAGEPGYRPWMDGDMDGLACEPIRGRP</sequence>
<evidence type="ECO:0000256" key="1">
    <source>
        <dbReference type="SAM" id="MobiDB-lite"/>
    </source>
</evidence>
<protein>
    <recommendedName>
        <fullName evidence="3">Excalibur calcium-binding domain-containing protein</fullName>
    </recommendedName>
</protein>
<keyword evidence="2" id="KW-0732">Signal</keyword>
<proteinExistence type="predicted"/>
<evidence type="ECO:0000313" key="5">
    <source>
        <dbReference type="Proteomes" id="UP001500235"/>
    </source>
</evidence>